<dbReference type="OrthoDB" id="10349090at2759"/>
<keyword evidence="3" id="KW-1185">Reference proteome</keyword>
<keyword evidence="1" id="KW-0732">Signal</keyword>
<gene>
    <name evidence="2" type="ORF">COCSADRAFT_253252</name>
</gene>
<evidence type="ECO:0000256" key="1">
    <source>
        <dbReference type="SAM" id="SignalP"/>
    </source>
</evidence>
<accession>M2QXD4</accession>
<dbReference type="RefSeq" id="XP_007704715.1">
    <property type="nucleotide sequence ID" value="XM_007706525.1"/>
</dbReference>
<dbReference type="Proteomes" id="UP000016934">
    <property type="component" value="Unassembled WGS sequence"/>
</dbReference>
<protein>
    <recommendedName>
        <fullName evidence="4">Secreted protein</fullName>
    </recommendedName>
</protein>
<dbReference type="HOGENOM" id="CLU_2133296_0_0_1"/>
<dbReference type="EMBL" id="KB445652">
    <property type="protein sequence ID" value="EMD59724.1"/>
    <property type="molecule type" value="Genomic_DNA"/>
</dbReference>
<reference evidence="3" key="2">
    <citation type="journal article" date="2013" name="PLoS Genet.">
        <title>Comparative genome structure, secondary metabolite, and effector coding capacity across Cochliobolus pathogens.</title>
        <authorList>
            <person name="Condon B.J."/>
            <person name="Leng Y."/>
            <person name="Wu D."/>
            <person name="Bushley K.E."/>
            <person name="Ohm R.A."/>
            <person name="Otillar R."/>
            <person name="Martin J."/>
            <person name="Schackwitz W."/>
            <person name="Grimwood J."/>
            <person name="MohdZainudin N."/>
            <person name="Xue C."/>
            <person name="Wang R."/>
            <person name="Manning V.A."/>
            <person name="Dhillon B."/>
            <person name="Tu Z.J."/>
            <person name="Steffenson B.J."/>
            <person name="Salamov A."/>
            <person name="Sun H."/>
            <person name="Lowry S."/>
            <person name="LaButti K."/>
            <person name="Han J."/>
            <person name="Copeland A."/>
            <person name="Lindquist E."/>
            <person name="Barry K."/>
            <person name="Schmutz J."/>
            <person name="Baker S.E."/>
            <person name="Ciuffetti L.M."/>
            <person name="Grigoriev I.V."/>
            <person name="Zhong S."/>
            <person name="Turgeon B.G."/>
        </authorList>
    </citation>
    <scope>NUCLEOTIDE SEQUENCE [LARGE SCALE GENOMIC DNA]</scope>
    <source>
        <strain evidence="3">ND90Pr / ATCC 201652</strain>
    </source>
</reference>
<dbReference type="AlphaFoldDB" id="M2QXD4"/>
<organism evidence="2 3">
    <name type="scientific">Cochliobolus sativus (strain ND90Pr / ATCC 201652)</name>
    <name type="common">Common root rot and spot blotch fungus</name>
    <name type="synonym">Bipolaris sorokiniana</name>
    <dbReference type="NCBI Taxonomy" id="665912"/>
    <lineage>
        <taxon>Eukaryota</taxon>
        <taxon>Fungi</taxon>
        <taxon>Dikarya</taxon>
        <taxon>Ascomycota</taxon>
        <taxon>Pezizomycotina</taxon>
        <taxon>Dothideomycetes</taxon>
        <taxon>Pleosporomycetidae</taxon>
        <taxon>Pleosporales</taxon>
        <taxon>Pleosporineae</taxon>
        <taxon>Pleosporaceae</taxon>
        <taxon>Bipolaris</taxon>
    </lineage>
</organism>
<reference evidence="2 3" key="1">
    <citation type="journal article" date="2012" name="PLoS Pathog.">
        <title>Diverse lifestyles and strategies of plant pathogenesis encoded in the genomes of eighteen Dothideomycetes fungi.</title>
        <authorList>
            <person name="Ohm R.A."/>
            <person name="Feau N."/>
            <person name="Henrissat B."/>
            <person name="Schoch C.L."/>
            <person name="Horwitz B.A."/>
            <person name="Barry K.W."/>
            <person name="Condon B.J."/>
            <person name="Copeland A.C."/>
            <person name="Dhillon B."/>
            <person name="Glaser F."/>
            <person name="Hesse C.N."/>
            <person name="Kosti I."/>
            <person name="LaButti K."/>
            <person name="Lindquist E.A."/>
            <person name="Lucas S."/>
            <person name="Salamov A.A."/>
            <person name="Bradshaw R.E."/>
            <person name="Ciuffetti L."/>
            <person name="Hamelin R.C."/>
            <person name="Kema G.H.J."/>
            <person name="Lawrence C."/>
            <person name="Scott J.A."/>
            <person name="Spatafora J.W."/>
            <person name="Turgeon B.G."/>
            <person name="de Wit P.J.G.M."/>
            <person name="Zhong S."/>
            <person name="Goodwin S.B."/>
            <person name="Grigoriev I.V."/>
        </authorList>
    </citation>
    <scope>NUCLEOTIDE SEQUENCE [LARGE SCALE GENOMIC DNA]</scope>
    <source>
        <strain evidence="3">ND90Pr / ATCC 201652</strain>
    </source>
</reference>
<proteinExistence type="predicted"/>
<evidence type="ECO:0000313" key="3">
    <source>
        <dbReference type="Proteomes" id="UP000016934"/>
    </source>
</evidence>
<sequence>MLLRKALTTLCSTLVAFCLVKRTVNISETVWPSDRRGQVCVLACSLHEAVLPLPKLCDVESHPEPQAGLRDMTRYSCGGLLSPSMVWCRIWVCVLLALTSDKRNGYRGIIYLC</sequence>
<evidence type="ECO:0000313" key="2">
    <source>
        <dbReference type="EMBL" id="EMD59724.1"/>
    </source>
</evidence>
<feature type="chain" id="PRO_5004024346" description="Secreted protein" evidence="1">
    <location>
        <begin position="27"/>
        <end position="113"/>
    </location>
</feature>
<evidence type="ECO:0008006" key="4">
    <source>
        <dbReference type="Google" id="ProtNLM"/>
    </source>
</evidence>
<dbReference type="KEGG" id="bsc:COCSADRAFT_253252"/>
<name>M2QXD4_COCSN</name>
<feature type="signal peptide" evidence="1">
    <location>
        <begin position="1"/>
        <end position="26"/>
    </location>
</feature>
<dbReference type="GeneID" id="19135261"/>